<feature type="transmembrane region" description="Helical" evidence="1">
    <location>
        <begin position="107"/>
        <end position="126"/>
    </location>
</feature>
<name>A0ABD2PXM0_9PLAT</name>
<reference evidence="2 3" key="1">
    <citation type="submission" date="2024-11" db="EMBL/GenBank/DDBJ databases">
        <title>Adaptive evolution of stress response genes in parasites aligns with host niche diversity.</title>
        <authorList>
            <person name="Hahn C."/>
            <person name="Resl P."/>
        </authorList>
    </citation>
    <scope>NUCLEOTIDE SEQUENCE [LARGE SCALE GENOMIC DNA]</scope>
    <source>
        <strain evidence="2">EGGRZ-B1_66</strain>
        <tissue evidence="2">Body</tissue>
    </source>
</reference>
<keyword evidence="3" id="KW-1185">Reference proteome</keyword>
<organism evidence="2 3">
    <name type="scientific">Cichlidogyrus casuarinus</name>
    <dbReference type="NCBI Taxonomy" id="1844966"/>
    <lineage>
        <taxon>Eukaryota</taxon>
        <taxon>Metazoa</taxon>
        <taxon>Spiralia</taxon>
        <taxon>Lophotrochozoa</taxon>
        <taxon>Platyhelminthes</taxon>
        <taxon>Monogenea</taxon>
        <taxon>Monopisthocotylea</taxon>
        <taxon>Dactylogyridea</taxon>
        <taxon>Ancyrocephalidae</taxon>
        <taxon>Cichlidogyrus</taxon>
    </lineage>
</organism>
<feature type="transmembrane region" description="Helical" evidence="1">
    <location>
        <begin position="64"/>
        <end position="87"/>
    </location>
</feature>
<evidence type="ECO:0000313" key="3">
    <source>
        <dbReference type="Proteomes" id="UP001626550"/>
    </source>
</evidence>
<sequence>MISRYGCWWIETTYVEDFRRNLAPFWMIIIQIIAVFVLGFYSLSFLLSLIYVFNRVKTFNRRRFLVHVLIVIQLINVVLIFIASFIFGWNWDNPFWMPHPNLNWPSWSYGLFILSGFFCLFAAFYFKCQDILERTSYQAQKLAFPLNNINPDQKIRMANIKLIPILRYRKMKKDLEKRFKEERSYYHNYYHADEA</sequence>
<dbReference type="EMBL" id="JBJKFK010001819">
    <property type="protein sequence ID" value="KAL3312165.1"/>
    <property type="molecule type" value="Genomic_DNA"/>
</dbReference>
<keyword evidence="1" id="KW-0812">Transmembrane</keyword>
<evidence type="ECO:0000313" key="2">
    <source>
        <dbReference type="EMBL" id="KAL3312165.1"/>
    </source>
</evidence>
<protein>
    <submittedName>
        <fullName evidence="2">Uncharacterized protein</fullName>
    </submittedName>
</protein>
<accession>A0ABD2PXM0</accession>
<gene>
    <name evidence="2" type="ORF">Ciccas_009246</name>
</gene>
<proteinExistence type="predicted"/>
<evidence type="ECO:0000256" key="1">
    <source>
        <dbReference type="SAM" id="Phobius"/>
    </source>
</evidence>
<dbReference type="AlphaFoldDB" id="A0ABD2PXM0"/>
<feature type="transmembrane region" description="Helical" evidence="1">
    <location>
        <begin position="25"/>
        <end position="52"/>
    </location>
</feature>
<dbReference type="Proteomes" id="UP001626550">
    <property type="component" value="Unassembled WGS sequence"/>
</dbReference>
<dbReference type="PANTHER" id="PTHR21284:SF12">
    <property type="entry name" value="EG:80H7.2 PROTEIN"/>
    <property type="match status" value="1"/>
</dbReference>
<keyword evidence="1" id="KW-0472">Membrane</keyword>
<keyword evidence="1" id="KW-1133">Transmembrane helix</keyword>
<dbReference type="PANTHER" id="PTHR21284">
    <property type="entry name" value="EG:80H7.2 PROTEIN"/>
    <property type="match status" value="1"/>
</dbReference>
<comment type="caution">
    <text evidence="2">The sequence shown here is derived from an EMBL/GenBank/DDBJ whole genome shotgun (WGS) entry which is preliminary data.</text>
</comment>